<evidence type="ECO:0000256" key="1">
    <source>
        <dbReference type="SAM" id="Phobius"/>
    </source>
</evidence>
<dbReference type="Proteomes" id="UP000004259">
    <property type="component" value="Unassembled WGS sequence"/>
</dbReference>
<dbReference type="STRING" id="246199.CUS_4301"/>
<keyword evidence="1" id="KW-0812">Transmembrane</keyword>
<sequence length="166" mass="18765">MLKLCLLIAFFGHLLCWYCDCLITYTPDGRFSAKMLNDNEQLSELLKDMPLKRPMRSIMLGVFALIMSFCGFLALSEWMRQFSSVYAVIMLIGAVVFTTCVIPHHVICGLVEWLYIKLGRTADARKAVLDFFKKTSATMIVCYTGLLIFSVAFFIAVFTGTTTLPK</sequence>
<dbReference type="Pfam" id="PF20599">
    <property type="entry name" value="DUF6796"/>
    <property type="match status" value="1"/>
</dbReference>
<dbReference type="eggNOG" id="ENOG50331FG">
    <property type="taxonomic scope" value="Bacteria"/>
</dbReference>
<protein>
    <submittedName>
        <fullName evidence="2">Uncharacterized protein</fullName>
    </submittedName>
</protein>
<dbReference type="InterPro" id="IPR046475">
    <property type="entry name" value="DUF6796"/>
</dbReference>
<feature type="transmembrane region" description="Helical" evidence="1">
    <location>
        <begin position="87"/>
        <end position="116"/>
    </location>
</feature>
<feature type="transmembrane region" description="Helical" evidence="1">
    <location>
        <begin position="136"/>
        <end position="158"/>
    </location>
</feature>
<keyword evidence="1" id="KW-1133">Transmembrane helix</keyword>
<feature type="non-terminal residue" evidence="2">
    <location>
        <position position="166"/>
    </location>
</feature>
<proteinExistence type="predicted"/>
<accession>E9S9R2</accession>
<evidence type="ECO:0000313" key="3">
    <source>
        <dbReference type="Proteomes" id="UP000004259"/>
    </source>
</evidence>
<dbReference type="OrthoDB" id="1819100at2"/>
<dbReference type="EMBL" id="ADKM02000048">
    <property type="protein sequence ID" value="EGC03982.1"/>
    <property type="molecule type" value="Genomic_DNA"/>
</dbReference>
<feature type="transmembrane region" description="Helical" evidence="1">
    <location>
        <begin position="55"/>
        <end position="75"/>
    </location>
</feature>
<gene>
    <name evidence="2" type="ORF">CUS_4301</name>
</gene>
<keyword evidence="3" id="KW-1185">Reference proteome</keyword>
<reference evidence="2 3" key="1">
    <citation type="submission" date="2011-02" db="EMBL/GenBank/DDBJ databases">
        <authorList>
            <person name="Nelson K.E."/>
            <person name="Sutton G."/>
            <person name="Torralba M."/>
            <person name="Durkin S."/>
            <person name="Harkins D."/>
            <person name="Montgomery R."/>
            <person name="Ziemer C."/>
            <person name="Klaassens E."/>
            <person name="Ocuiv P."/>
            <person name="Morrison M."/>
        </authorList>
    </citation>
    <scope>NUCLEOTIDE SEQUENCE [LARGE SCALE GENOMIC DNA]</scope>
    <source>
        <strain evidence="2 3">8</strain>
    </source>
</reference>
<comment type="caution">
    <text evidence="2">The sequence shown here is derived from an EMBL/GenBank/DDBJ whole genome shotgun (WGS) entry which is preliminary data.</text>
</comment>
<keyword evidence="1" id="KW-0472">Membrane</keyword>
<name>E9S9R2_RUMAL</name>
<organism evidence="2 3">
    <name type="scientific">Ruminococcus albus 8</name>
    <dbReference type="NCBI Taxonomy" id="246199"/>
    <lineage>
        <taxon>Bacteria</taxon>
        <taxon>Bacillati</taxon>
        <taxon>Bacillota</taxon>
        <taxon>Clostridia</taxon>
        <taxon>Eubacteriales</taxon>
        <taxon>Oscillospiraceae</taxon>
        <taxon>Ruminococcus</taxon>
    </lineage>
</organism>
<dbReference type="AlphaFoldDB" id="E9S9R2"/>
<dbReference type="RefSeq" id="WP_002847717.1">
    <property type="nucleotide sequence ID" value="NZ_ADKM02000048.1"/>
</dbReference>
<evidence type="ECO:0000313" key="2">
    <source>
        <dbReference type="EMBL" id="EGC03982.1"/>
    </source>
</evidence>